<dbReference type="GO" id="GO:0005737">
    <property type="term" value="C:cytoplasm"/>
    <property type="evidence" value="ECO:0007669"/>
    <property type="project" value="InterPro"/>
</dbReference>
<dbReference type="PANTHER" id="PTHR10286">
    <property type="entry name" value="INORGANIC PYROPHOSPHATASE"/>
    <property type="match status" value="1"/>
</dbReference>
<evidence type="ECO:0000313" key="9">
    <source>
        <dbReference type="WBParaSite" id="SBAD_0001347001-mRNA-1"/>
    </source>
</evidence>
<protein>
    <recommendedName>
        <fullName evidence="3">inorganic diphosphatase</fullName>
        <ecNumber evidence="3">3.6.1.1</ecNumber>
    </recommendedName>
</protein>
<evidence type="ECO:0000256" key="4">
    <source>
        <dbReference type="ARBA" id="ARBA00022723"/>
    </source>
</evidence>
<reference evidence="7 8" key="2">
    <citation type="submission" date="2018-11" db="EMBL/GenBank/DDBJ databases">
        <authorList>
            <consortium name="Pathogen Informatics"/>
        </authorList>
    </citation>
    <scope>NUCLEOTIDE SEQUENCE [LARGE SCALE GENOMIC DNA]</scope>
</reference>
<dbReference type="SUPFAM" id="SSF50324">
    <property type="entry name" value="Inorganic pyrophosphatase"/>
    <property type="match status" value="1"/>
</dbReference>
<dbReference type="OrthoDB" id="1608002at2759"/>
<dbReference type="Proteomes" id="UP000270296">
    <property type="component" value="Unassembled WGS sequence"/>
</dbReference>
<dbReference type="EC" id="3.6.1.1" evidence="3"/>
<dbReference type="EMBL" id="UZAM01019962">
    <property type="protein sequence ID" value="VDP53647.1"/>
    <property type="molecule type" value="Genomic_DNA"/>
</dbReference>
<accession>A0A183JB06</accession>
<evidence type="ECO:0000313" key="7">
    <source>
        <dbReference type="EMBL" id="VDP53647.1"/>
    </source>
</evidence>
<evidence type="ECO:0000256" key="5">
    <source>
        <dbReference type="ARBA" id="ARBA00022801"/>
    </source>
</evidence>
<comment type="cofactor">
    <cofactor evidence="1">
        <name>Mg(2+)</name>
        <dbReference type="ChEBI" id="CHEBI:18420"/>
    </cofactor>
</comment>
<keyword evidence="4" id="KW-0479">Metal-binding</keyword>
<organism evidence="9">
    <name type="scientific">Soboliphyme baturini</name>
    <dbReference type="NCBI Taxonomy" id="241478"/>
    <lineage>
        <taxon>Eukaryota</taxon>
        <taxon>Metazoa</taxon>
        <taxon>Ecdysozoa</taxon>
        <taxon>Nematoda</taxon>
        <taxon>Enoplea</taxon>
        <taxon>Dorylaimia</taxon>
        <taxon>Dioctophymatida</taxon>
        <taxon>Dioctophymatoidea</taxon>
        <taxon>Soboliphymatidae</taxon>
        <taxon>Soboliphyme</taxon>
    </lineage>
</organism>
<dbReference type="GO" id="GO:0000287">
    <property type="term" value="F:magnesium ion binding"/>
    <property type="evidence" value="ECO:0007669"/>
    <property type="project" value="InterPro"/>
</dbReference>
<sequence>MSIFRIGRAIAHHSLAALVSARYSSVRCLALLAVMDDVKIVERGSPYTFDYRIFYTNGGHFISPWHDIPMFADEAKKTFHMVCEIPRWTNAKMEVVKN</sequence>
<evidence type="ECO:0000256" key="2">
    <source>
        <dbReference type="ARBA" id="ARBA00006220"/>
    </source>
</evidence>
<keyword evidence="8" id="KW-1185">Reference proteome</keyword>
<name>A0A183JB06_9BILA</name>
<dbReference type="AlphaFoldDB" id="A0A183JB06"/>
<gene>
    <name evidence="7" type="ORF">SBAD_LOCUS13055</name>
</gene>
<keyword evidence="5" id="KW-0378">Hydrolase</keyword>
<proteinExistence type="inferred from homology"/>
<comment type="similarity">
    <text evidence="2">Belongs to the PPase family.</text>
</comment>
<reference evidence="9" key="1">
    <citation type="submission" date="2016-06" db="UniProtKB">
        <authorList>
            <consortium name="WormBaseParasite"/>
        </authorList>
    </citation>
    <scope>IDENTIFICATION</scope>
</reference>
<dbReference type="WBParaSite" id="SBAD_0001347001-mRNA-1">
    <property type="protein sequence ID" value="SBAD_0001347001-mRNA-1"/>
    <property type="gene ID" value="SBAD_0001347001"/>
</dbReference>
<dbReference type="InterPro" id="IPR036649">
    <property type="entry name" value="Pyrophosphatase_sf"/>
</dbReference>
<evidence type="ECO:0000256" key="3">
    <source>
        <dbReference type="ARBA" id="ARBA00012146"/>
    </source>
</evidence>
<evidence type="ECO:0000256" key="1">
    <source>
        <dbReference type="ARBA" id="ARBA00001946"/>
    </source>
</evidence>
<dbReference type="Gene3D" id="3.90.80.10">
    <property type="entry name" value="Inorganic pyrophosphatase"/>
    <property type="match status" value="1"/>
</dbReference>
<evidence type="ECO:0000256" key="6">
    <source>
        <dbReference type="ARBA" id="ARBA00022842"/>
    </source>
</evidence>
<evidence type="ECO:0000313" key="8">
    <source>
        <dbReference type="Proteomes" id="UP000270296"/>
    </source>
</evidence>
<keyword evidence="6" id="KW-0460">Magnesium</keyword>
<dbReference type="GO" id="GO:0006796">
    <property type="term" value="P:phosphate-containing compound metabolic process"/>
    <property type="evidence" value="ECO:0007669"/>
    <property type="project" value="InterPro"/>
</dbReference>
<dbReference type="GO" id="GO:0004427">
    <property type="term" value="F:inorganic diphosphate phosphatase activity"/>
    <property type="evidence" value="ECO:0007669"/>
    <property type="project" value="UniProtKB-EC"/>
</dbReference>
<dbReference type="InterPro" id="IPR008162">
    <property type="entry name" value="Pyrophosphatase"/>
</dbReference>